<dbReference type="CDD" id="cd06163">
    <property type="entry name" value="S2P-M50_PDZ_RseP-like"/>
    <property type="match status" value="1"/>
</dbReference>
<dbReference type="GeneID" id="78317102"/>
<keyword evidence="7 11" id="KW-0862">Zinc</keyword>
<dbReference type="Pfam" id="PF02163">
    <property type="entry name" value="Peptidase_M50"/>
    <property type="match status" value="1"/>
</dbReference>
<keyword evidence="10 11" id="KW-0472">Membrane</keyword>
<dbReference type="STRING" id="261392.SAMN02745149_01821"/>
<evidence type="ECO:0000256" key="5">
    <source>
        <dbReference type="ARBA" id="ARBA00022692"/>
    </source>
</evidence>
<organism evidence="13 14">
    <name type="scientific">Treponema porcinum</name>
    <dbReference type="NCBI Taxonomy" id="261392"/>
    <lineage>
        <taxon>Bacteria</taxon>
        <taxon>Pseudomonadati</taxon>
        <taxon>Spirochaetota</taxon>
        <taxon>Spirochaetia</taxon>
        <taxon>Spirochaetales</taxon>
        <taxon>Treponemataceae</taxon>
        <taxon>Treponema</taxon>
    </lineage>
</organism>
<dbReference type="AlphaFoldDB" id="A0A1T4M3D9"/>
<name>A0A1T4M3D9_TREPO</name>
<reference evidence="13 14" key="1">
    <citation type="submission" date="2017-02" db="EMBL/GenBank/DDBJ databases">
        <authorList>
            <person name="Peterson S.W."/>
        </authorList>
    </citation>
    <scope>NUCLEOTIDE SEQUENCE [LARGE SCALE GENOMIC DNA]</scope>
    <source>
        <strain evidence="13 14">ATCC BAA-908</strain>
    </source>
</reference>
<sequence>MNIVYGFLCLFFLILFHEFGHFLAAKKFGVKVESFSIGFGPVLLHKKYKGTDYRLSLIPLGGYCGMKGEKDFQKSLEAKLDHIEAEEDSLYGIHPVKRAVIAFAGPFFNLFFTFFAFFLIALIGYTYYSYSAKVIMADEVYENVKSAAKQAGMQTGDVITRINGKEILNFSDIVTEISSRPDEYVIIEVNRNDTPLKFTVRTELDKASGTGKIGVTADTETAAQYTVESLSFFPAIWKGITETADALRLTVTGLSTLFKGVDIKETVSGPARIADMLGTTAVQSFSESFITGIINMFSFLAYISISLFIMNLLPVPILDGGLILFALIELVTRKKIPPKVLYYIQFIGLAFLIALFCIGFSGDMAYFFNNFRGIQK</sequence>
<dbReference type="InterPro" id="IPR004387">
    <property type="entry name" value="Pept_M50_Zn"/>
</dbReference>
<protein>
    <recommendedName>
        <fullName evidence="11">Zinc metalloprotease</fullName>
        <ecNumber evidence="11">3.4.24.-</ecNumber>
    </recommendedName>
</protein>
<dbReference type="SUPFAM" id="SSF50156">
    <property type="entry name" value="PDZ domain-like"/>
    <property type="match status" value="1"/>
</dbReference>
<keyword evidence="11" id="KW-0479">Metal-binding</keyword>
<feature type="domain" description="PDZ" evidence="12">
    <location>
        <begin position="116"/>
        <end position="193"/>
    </location>
</feature>
<dbReference type="PANTHER" id="PTHR42837:SF2">
    <property type="entry name" value="MEMBRANE METALLOPROTEASE ARASP2, CHLOROPLASTIC-RELATED"/>
    <property type="match status" value="1"/>
</dbReference>
<dbReference type="OrthoDB" id="9782003at2"/>
<dbReference type="InterPro" id="IPR001478">
    <property type="entry name" value="PDZ"/>
</dbReference>
<dbReference type="GO" id="GO:0046872">
    <property type="term" value="F:metal ion binding"/>
    <property type="evidence" value="ECO:0007669"/>
    <property type="project" value="UniProtKB-KW"/>
</dbReference>
<accession>A0A1T4M3D9</accession>
<evidence type="ECO:0000313" key="13">
    <source>
        <dbReference type="EMBL" id="SJZ61510.1"/>
    </source>
</evidence>
<evidence type="ECO:0000256" key="8">
    <source>
        <dbReference type="ARBA" id="ARBA00022989"/>
    </source>
</evidence>
<dbReference type="NCBIfam" id="TIGR00054">
    <property type="entry name" value="RIP metalloprotease RseP"/>
    <property type="match status" value="1"/>
</dbReference>
<feature type="transmembrane region" description="Helical" evidence="11">
    <location>
        <begin position="340"/>
        <end position="368"/>
    </location>
</feature>
<evidence type="ECO:0000256" key="9">
    <source>
        <dbReference type="ARBA" id="ARBA00023049"/>
    </source>
</evidence>
<keyword evidence="6 11" id="KW-0378">Hydrolase</keyword>
<evidence type="ECO:0000256" key="1">
    <source>
        <dbReference type="ARBA" id="ARBA00001947"/>
    </source>
</evidence>
<dbReference type="SMART" id="SM00228">
    <property type="entry name" value="PDZ"/>
    <property type="match status" value="1"/>
</dbReference>
<comment type="similarity">
    <text evidence="3 11">Belongs to the peptidase M50B family.</text>
</comment>
<evidence type="ECO:0000259" key="12">
    <source>
        <dbReference type="SMART" id="SM00228"/>
    </source>
</evidence>
<dbReference type="Gene3D" id="2.30.42.10">
    <property type="match status" value="1"/>
</dbReference>
<comment type="cofactor">
    <cofactor evidence="1 11">
        <name>Zn(2+)</name>
        <dbReference type="ChEBI" id="CHEBI:29105"/>
    </cofactor>
</comment>
<evidence type="ECO:0000256" key="4">
    <source>
        <dbReference type="ARBA" id="ARBA00022670"/>
    </source>
</evidence>
<dbReference type="InterPro" id="IPR008915">
    <property type="entry name" value="Peptidase_M50"/>
</dbReference>
<evidence type="ECO:0000256" key="3">
    <source>
        <dbReference type="ARBA" id="ARBA00007931"/>
    </source>
</evidence>
<keyword evidence="14" id="KW-1185">Reference proteome</keyword>
<dbReference type="EC" id="3.4.24.-" evidence="11"/>
<dbReference type="GO" id="GO:0004222">
    <property type="term" value="F:metalloendopeptidase activity"/>
    <property type="evidence" value="ECO:0007669"/>
    <property type="project" value="InterPro"/>
</dbReference>
<evidence type="ECO:0000256" key="2">
    <source>
        <dbReference type="ARBA" id="ARBA00004141"/>
    </source>
</evidence>
<dbReference type="EMBL" id="FUWG01000014">
    <property type="protein sequence ID" value="SJZ61510.1"/>
    <property type="molecule type" value="Genomic_DNA"/>
</dbReference>
<keyword evidence="4 13" id="KW-0645">Protease</keyword>
<evidence type="ECO:0000256" key="11">
    <source>
        <dbReference type="RuleBase" id="RU362031"/>
    </source>
</evidence>
<dbReference type="InterPro" id="IPR041489">
    <property type="entry name" value="PDZ_6"/>
</dbReference>
<dbReference type="GO" id="GO:0006508">
    <property type="term" value="P:proteolysis"/>
    <property type="evidence" value="ECO:0007669"/>
    <property type="project" value="UniProtKB-KW"/>
</dbReference>
<gene>
    <name evidence="13" type="ORF">SAMN02745149_01821</name>
</gene>
<proteinExistence type="inferred from homology"/>
<feature type="transmembrane region" description="Helical" evidence="11">
    <location>
        <begin position="299"/>
        <end position="328"/>
    </location>
</feature>
<keyword evidence="8 11" id="KW-1133">Transmembrane helix</keyword>
<keyword evidence="9 11" id="KW-0482">Metalloprotease</keyword>
<dbReference type="InterPro" id="IPR036034">
    <property type="entry name" value="PDZ_sf"/>
</dbReference>
<evidence type="ECO:0000256" key="10">
    <source>
        <dbReference type="ARBA" id="ARBA00023136"/>
    </source>
</evidence>
<dbReference type="PANTHER" id="PTHR42837">
    <property type="entry name" value="REGULATOR OF SIGMA-E PROTEASE RSEP"/>
    <property type="match status" value="1"/>
</dbReference>
<evidence type="ECO:0000256" key="6">
    <source>
        <dbReference type="ARBA" id="ARBA00022801"/>
    </source>
</evidence>
<feature type="transmembrane region" description="Helical" evidence="11">
    <location>
        <begin position="107"/>
        <end position="128"/>
    </location>
</feature>
<dbReference type="Proteomes" id="UP000190423">
    <property type="component" value="Unassembled WGS sequence"/>
</dbReference>
<dbReference type="Pfam" id="PF17820">
    <property type="entry name" value="PDZ_6"/>
    <property type="match status" value="1"/>
</dbReference>
<dbReference type="CDD" id="cd23081">
    <property type="entry name" value="cpPDZ_EcRseP-like"/>
    <property type="match status" value="1"/>
</dbReference>
<dbReference type="GO" id="GO:0016020">
    <property type="term" value="C:membrane"/>
    <property type="evidence" value="ECO:0007669"/>
    <property type="project" value="UniProtKB-SubCell"/>
</dbReference>
<evidence type="ECO:0000256" key="7">
    <source>
        <dbReference type="ARBA" id="ARBA00022833"/>
    </source>
</evidence>
<dbReference type="RefSeq" id="WP_078933724.1">
    <property type="nucleotide sequence ID" value="NZ_FUWG01000014.1"/>
</dbReference>
<keyword evidence="5 11" id="KW-0812">Transmembrane</keyword>
<comment type="subcellular location">
    <subcellularLocation>
        <location evidence="2">Membrane</location>
        <topology evidence="2">Multi-pass membrane protein</topology>
    </subcellularLocation>
</comment>
<evidence type="ECO:0000313" key="14">
    <source>
        <dbReference type="Proteomes" id="UP000190423"/>
    </source>
</evidence>